<sequence length="1381" mass="144853">MSSRVWSRLRNAFLIGVGLSLAAAYAQLPPKSPEAGGDPNLGKVNTKLLRLGETARVKRAATVREALRSTPEASLFSLNATGEGLLVEAICTLLDDAVLRKFALPGVEVVGYYPQYKRVVLAVSDLQEIAAIAKISEVAMVEPVYRPHIASQGAADSRADRALRAESLPLFGVDGRGVRVGVISDSFSWTSNVRDTDTVPAQGQAGILENSKPQKSGDLPSSVTIVRDDLPGNDEGAAMAELIHDVAPGAAIAFHTALGGEASFADAIHRLRTEAGCHIIVDDVIYYKEPMYQDGFVAQAAAAATGANVAYFSAAGNAGNLAIRSPYRDVNRRQSEAKLPPTGKDLHDWGGRNPYLPITFGPSGGSVTIVLQWNQPFFSLNPVPGKSGSKIDLDMYLLASPSPSEFATPLAFSREGQGASYLPLGDPVEILTFTGGPNQTVFFAIDHYQGSTTRIPQNSRVNLEFRVVFFTSGGVSVQGITNATSAYGGPTMYGHALAKGVVSVAAVPWWEALYPTVYGATAEIDPELFTARGGTFSILFDSLGKALRTPRTVSAPTLAAVDGCNTTFFGSSDLSVPPADGEPDGYANFFGTSAAAPNAAAVGALLKSADPLLTPTEMTRRLVVTATDVKGFRAAPGWDDVTGAGLISADAAAGAGGGAFNFVNLKFLKPTTWQDAVVINQTLNSPNDETNFTATRPVYVNYNIVNEGNIASGAFSVTIAVDSVVVQTISYPGGLASRAQAQQTNISLGLLTPGSHTITVTIDPSNQVAEQDEGDNVVTRSITIGSPPSNDNFAAAEVLGTCPTSPITGSNRFASKESGEPYHAGNIGGASVWYVWVAPATPQPVRVKLDTVGSNFDTLLAIYTGIAVNALTFVAGNDDIAPGTNTRSSVEFEATPLNTYYIAVDGKNGAQGNISLNFSVAATNDDFASRALLSGASGSVDGINFCATKEVGEPNHAGNPGGHSVWYRWVAPRSGAAMFTTEGSRFDTLLAVYTGTGYGDLTLVAENDDADSGGTFSTVVFPVSAGVEYAIALDGYNGESGNFTLKYSAGASNDFFGAPTVLPVICDGSVLSSNVGAGFEPNEPSHAGNPGGASVWFRWTAPITGDPTYPVTFDTSGSDFDTLLGVYQGSSINSVSLLAFNDNAKPDLSPNTKTSQLSFLATAGQTYMILVDGFNSGSSAAQGNIVLSWDVGYAPENDYISKPTYFPGLEAANGTTETATIDVARTNNGASREQSEPNHAMIPGKRSVWFTFTIEDTPLVDEDVRLVTIEIDTNTPQAGCYPVDFDPLLAVYQNGPNLGSLQPVAFNDDITPGSNTNSRVVFIAPPGKYWIAVDGKNGTSGNFRFKATNQMAPTGLLKALRANPAALKQQFPTMVTLPKGQ</sequence>
<dbReference type="PROSITE" id="PS00138">
    <property type="entry name" value="SUBTILASE_SER"/>
    <property type="match status" value="1"/>
</dbReference>
<dbReference type="SUPFAM" id="SSF52743">
    <property type="entry name" value="Subtilisin-like"/>
    <property type="match status" value="1"/>
</dbReference>
<dbReference type="InterPro" id="IPR036852">
    <property type="entry name" value="Peptidase_S8/S53_dom_sf"/>
</dbReference>
<dbReference type="GO" id="GO:0004252">
    <property type="term" value="F:serine-type endopeptidase activity"/>
    <property type="evidence" value="ECO:0007669"/>
    <property type="project" value="InterPro"/>
</dbReference>
<feature type="signal peptide" evidence="4">
    <location>
        <begin position="1"/>
        <end position="26"/>
    </location>
</feature>
<feature type="domain" description="Peptidase S8/S53" evidence="5">
    <location>
        <begin position="555"/>
        <end position="645"/>
    </location>
</feature>
<dbReference type="InterPro" id="IPR011635">
    <property type="entry name" value="CARDB"/>
</dbReference>
<feature type="domain" description="CARDB" evidence="6">
    <location>
        <begin position="688"/>
        <end position="779"/>
    </location>
</feature>
<evidence type="ECO:0000256" key="2">
    <source>
        <dbReference type="ARBA" id="ARBA00022801"/>
    </source>
</evidence>
<dbReference type="GO" id="GO:0006508">
    <property type="term" value="P:proteolysis"/>
    <property type="evidence" value="ECO:0007669"/>
    <property type="project" value="UniProtKB-KW"/>
</dbReference>
<evidence type="ECO:0008006" key="9">
    <source>
        <dbReference type="Google" id="ProtNLM"/>
    </source>
</evidence>
<evidence type="ECO:0000313" key="7">
    <source>
        <dbReference type="EMBL" id="AXA36674.1"/>
    </source>
</evidence>
<evidence type="ECO:0000259" key="6">
    <source>
        <dbReference type="Pfam" id="PF07705"/>
    </source>
</evidence>
<evidence type="ECO:0000256" key="4">
    <source>
        <dbReference type="SAM" id="SignalP"/>
    </source>
</evidence>
<evidence type="ECO:0000256" key="3">
    <source>
        <dbReference type="ARBA" id="ARBA00022825"/>
    </source>
</evidence>
<dbReference type="Gene3D" id="3.40.50.200">
    <property type="entry name" value="Peptidase S8/S53 domain"/>
    <property type="match status" value="2"/>
</dbReference>
<name>A0A2Z4Y657_SUMC1</name>
<proteinExistence type="predicted"/>
<keyword evidence="3" id="KW-0720">Serine protease</keyword>
<reference evidence="7 8" key="1">
    <citation type="submission" date="2018-05" db="EMBL/GenBank/DDBJ databases">
        <title>A metagenomic window into the 2 km-deep terrestrial subsurface aquifer revealed taxonomically and functionally diverse microbial community comprising novel uncultured bacterial lineages.</title>
        <authorList>
            <person name="Kadnikov V.V."/>
            <person name="Mardanov A.V."/>
            <person name="Beletsky A.V."/>
            <person name="Banks D."/>
            <person name="Pimenov N.V."/>
            <person name="Frank Y.A."/>
            <person name="Karnachuk O.V."/>
            <person name="Ravin N.V."/>
        </authorList>
    </citation>
    <scope>NUCLEOTIDE SEQUENCE [LARGE SCALE GENOMIC DNA]</scope>
    <source>
        <strain evidence="7">BY</strain>
    </source>
</reference>
<dbReference type="Proteomes" id="UP000262583">
    <property type="component" value="Chromosome"/>
</dbReference>
<dbReference type="Gene3D" id="2.60.40.10">
    <property type="entry name" value="Immunoglobulins"/>
    <property type="match status" value="1"/>
</dbReference>
<feature type="chain" id="PRO_5016440874" description="Peptidase S8/S53 domain-containing protein" evidence="4">
    <location>
        <begin position="27"/>
        <end position="1381"/>
    </location>
</feature>
<evidence type="ECO:0000256" key="1">
    <source>
        <dbReference type="ARBA" id="ARBA00022670"/>
    </source>
</evidence>
<organism evidence="7 8">
    <name type="scientific">Sumerlaea chitinivorans</name>
    <dbReference type="NCBI Taxonomy" id="2250252"/>
    <lineage>
        <taxon>Bacteria</taxon>
        <taxon>Candidatus Sumerlaeota</taxon>
        <taxon>Candidatus Sumerlaeia</taxon>
        <taxon>Candidatus Sumerlaeales</taxon>
        <taxon>Candidatus Sumerlaeaceae</taxon>
        <taxon>Candidatus Sumerlaea</taxon>
    </lineage>
</organism>
<dbReference type="EMBL" id="CP030759">
    <property type="protein sequence ID" value="AXA36674.1"/>
    <property type="molecule type" value="Genomic_DNA"/>
</dbReference>
<dbReference type="InterPro" id="IPR000209">
    <property type="entry name" value="Peptidase_S8/S53_dom"/>
</dbReference>
<evidence type="ECO:0000313" key="8">
    <source>
        <dbReference type="Proteomes" id="UP000262583"/>
    </source>
</evidence>
<dbReference type="Pfam" id="PF07705">
    <property type="entry name" value="CARDB"/>
    <property type="match status" value="1"/>
</dbReference>
<gene>
    <name evidence="7" type="ORF">BRCON_1897</name>
</gene>
<protein>
    <recommendedName>
        <fullName evidence="9">Peptidase S8/S53 domain-containing protein</fullName>
    </recommendedName>
</protein>
<dbReference type="Pfam" id="PF00082">
    <property type="entry name" value="Peptidase_S8"/>
    <property type="match status" value="1"/>
</dbReference>
<keyword evidence="1" id="KW-0645">Protease</keyword>
<evidence type="ECO:0000259" key="5">
    <source>
        <dbReference type="Pfam" id="PF00082"/>
    </source>
</evidence>
<keyword evidence="2" id="KW-0378">Hydrolase</keyword>
<accession>A0A2Z4Y657</accession>
<dbReference type="InterPro" id="IPR013783">
    <property type="entry name" value="Ig-like_fold"/>
</dbReference>
<dbReference type="InterPro" id="IPR023828">
    <property type="entry name" value="Peptidase_S8_Ser-AS"/>
</dbReference>
<dbReference type="KEGG" id="schv:BRCON_1897"/>
<keyword evidence="4" id="KW-0732">Signal</keyword>